<comment type="subcellular location">
    <subcellularLocation>
        <location evidence="10">Cell outer membrane</location>
        <topology evidence="10">Lipid-anchor</topology>
    </subcellularLocation>
    <subcellularLocation>
        <location evidence="10">Bacterial flagellum basal body</location>
    </subcellularLocation>
</comment>
<dbReference type="GO" id="GO:0071973">
    <property type="term" value="P:bacterial-type flagellum-dependent cell motility"/>
    <property type="evidence" value="ECO:0007669"/>
    <property type="project" value="InterPro"/>
</dbReference>
<dbReference type="GO" id="GO:0009279">
    <property type="term" value="C:cell outer membrane"/>
    <property type="evidence" value="ECO:0007669"/>
    <property type="project" value="UniProtKB-SubCell"/>
</dbReference>
<comment type="subunit">
    <text evidence="3 10">The basal body constitutes a major portion of the flagellar organelle and consists of four rings (L,P,S, and M) mounted on a central rod.</text>
</comment>
<dbReference type="Pfam" id="PF02107">
    <property type="entry name" value="FlgH"/>
    <property type="match status" value="1"/>
</dbReference>
<keyword evidence="12" id="KW-0282">Flagellum</keyword>
<feature type="chain" id="PRO_5008952227" description="Flagellar L-ring protein" evidence="11">
    <location>
        <begin position="23"/>
        <end position="237"/>
    </location>
</feature>
<dbReference type="InterPro" id="IPR000527">
    <property type="entry name" value="Flag_Lring"/>
</dbReference>
<protein>
    <recommendedName>
        <fullName evidence="4 10">Flagellar L-ring protein</fullName>
    </recommendedName>
    <alternativeName>
        <fullName evidence="9 10">Basal body L-ring protein</fullName>
    </alternativeName>
</protein>
<organism evidence="12 13">
    <name type="scientific">Sulfurospirillum deleyianum (strain ATCC 51133 / DSM 6946 / 5175)</name>
    <dbReference type="NCBI Taxonomy" id="525898"/>
    <lineage>
        <taxon>Bacteria</taxon>
        <taxon>Pseudomonadati</taxon>
        <taxon>Campylobacterota</taxon>
        <taxon>Epsilonproteobacteria</taxon>
        <taxon>Campylobacterales</taxon>
        <taxon>Sulfurospirillaceae</taxon>
        <taxon>Sulfurospirillum</taxon>
    </lineage>
</organism>
<dbReference type="Proteomes" id="UP000002222">
    <property type="component" value="Chromosome"/>
</dbReference>
<dbReference type="NCBIfam" id="NF001303">
    <property type="entry name" value="PRK00249.1-3"/>
    <property type="match status" value="1"/>
</dbReference>
<keyword evidence="12" id="KW-0966">Cell projection</keyword>
<keyword evidence="13" id="KW-1185">Reference proteome</keyword>
<gene>
    <name evidence="10" type="primary">flgH</name>
    <name evidence="12" type="ordered locus">Sdel_1042</name>
</gene>
<keyword evidence="6 10" id="KW-0472">Membrane</keyword>
<evidence type="ECO:0000256" key="7">
    <source>
        <dbReference type="ARBA" id="ARBA00023143"/>
    </source>
</evidence>
<dbReference type="PANTHER" id="PTHR34933">
    <property type="entry name" value="FLAGELLAR L-RING PROTEIN"/>
    <property type="match status" value="1"/>
</dbReference>
<accession>D1B1U7</accession>
<keyword evidence="8 10" id="KW-0998">Cell outer membrane</keyword>
<feature type="signal peptide" evidence="11">
    <location>
        <begin position="1"/>
        <end position="22"/>
    </location>
</feature>
<dbReference type="HOGENOM" id="CLU_069313_1_1_7"/>
<dbReference type="eggNOG" id="COG2063">
    <property type="taxonomic scope" value="Bacteria"/>
</dbReference>
<reference evidence="12 13" key="2">
    <citation type="journal article" date="2010" name="Stand. Genomic Sci.">
        <title>Complete genome sequence of Sulfurospirillum deleyianum type strain (5175).</title>
        <authorList>
            <person name="Sikorski J."/>
            <person name="Lapidus A."/>
            <person name="Copeland A."/>
            <person name="Glavina Del Rio T."/>
            <person name="Nolan M."/>
            <person name="Lucas S."/>
            <person name="Chen F."/>
            <person name="Tice H."/>
            <person name="Cheng J.F."/>
            <person name="Saunders E."/>
            <person name="Bruce D."/>
            <person name="Goodwin L."/>
            <person name="Pitluck S."/>
            <person name="Ovchinnikova G."/>
            <person name="Pati A."/>
            <person name="Ivanova N."/>
            <person name="Mavromatis K."/>
            <person name="Chen A."/>
            <person name="Palaniappan K."/>
            <person name="Chain P."/>
            <person name="Land M."/>
            <person name="Hauser L."/>
            <person name="Chang Y.J."/>
            <person name="Jeffries C.D."/>
            <person name="Brettin T."/>
            <person name="Detter J.C."/>
            <person name="Han C."/>
            <person name="Rohde M."/>
            <person name="Lang E."/>
            <person name="Spring S."/>
            <person name="Goker M."/>
            <person name="Bristow J."/>
            <person name="Eisen J.A."/>
            <person name="Markowitz V."/>
            <person name="Hugenholtz P."/>
            <person name="Kyrpides N.C."/>
            <person name="Klenk H.P."/>
        </authorList>
    </citation>
    <scope>NUCLEOTIDE SEQUENCE [LARGE SCALE GENOMIC DNA]</scope>
    <source>
        <strain evidence="13">ATCC 51133 / DSM 6946 / 5175</strain>
    </source>
</reference>
<dbReference type="AlphaFoldDB" id="D1B1U7"/>
<name>D1B1U7_SULD5</name>
<dbReference type="PANTHER" id="PTHR34933:SF1">
    <property type="entry name" value="FLAGELLAR L-RING PROTEIN"/>
    <property type="match status" value="1"/>
</dbReference>
<keyword evidence="7 10" id="KW-0975">Bacterial flagellum</keyword>
<evidence type="ECO:0000313" key="13">
    <source>
        <dbReference type="Proteomes" id="UP000002222"/>
    </source>
</evidence>
<comment type="function">
    <text evidence="1 10">Assembles around the rod to form the L-ring and probably protects the motor/basal body from shearing forces during rotation.</text>
</comment>
<keyword evidence="5 10" id="KW-0732">Signal</keyword>
<evidence type="ECO:0000256" key="11">
    <source>
        <dbReference type="SAM" id="SignalP"/>
    </source>
</evidence>
<evidence type="ECO:0000313" key="12">
    <source>
        <dbReference type="EMBL" id="ACZ12067.1"/>
    </source>
</evidence>
<dbReference type="GO" id="GO:0009427">
    <property type="term" value="C:bacterial-type flagellum basal body, distal rod, L ring"/>
    <property type="evidence" value="ECO:0007669"/>
    <property type="project" value="InterPro"/>
</dbReference>
<dbReference type="STRING" id="525898.Sdel_1042"/>
<dbReference type="EMBL" id="CP001816">
    <property type="protein sequence ID" value="ACZ12067.1"/>
    <property type="molecule type" value="Genomic_DNA"/>
</dbReference>
<evidence type="ECO:0000256" key="9">
    <source>
        <dbReference type="ARBA" id="ARBA00032876"/>
    </source>
</evidence>
<evidence type="ECO:0000256" key="8">
    <source>
        <dbReference type="ARBA" id="ARBA00023237"/>
    </source>
</evidence>
<keyword evidence="10" id="KW-0449">Lipoprotein</keyword>
<evidence type="ECO:0000256" key="4">
    <source>
        <dbReference type="ARBA" id="ARBA00016940"/>
    </source>
</evidence>
<evidence type="ECO:0000256" key="10">
    <source>
        <dbReference type="HAMAP-Rule" id="MF_00415"/>
    </source>
</evidence>
<dbReference type="RefSeq" id="WP_012856825.1">
    <property type="nucleotide sequence ID" value="NC_013512.1"/>
</dbReference>
<dbReference type="PRINTS" id="PR01008">
    <property type="entry name" value="FLGLRINGFLGH"/>
</dbReference>
<evidence type="ECO:0000256" key="6">
    <source>
        <dbReference type="ARBA" id="ARBA00023136"/>
    </source>
</evidence>
<evidence type="ECO:0000256" key="5">
    <source>
        <dbReference type="ARBA" id="ARBA00022729"/>
    </source>
</evidence>
<reference evidence="13" key="1">
    <citation type="submission" date="2009-11" db="EMBL/GenBank/DDBJ databases">
        <title>The complete genome of Sulfurospirillum deleyianum DSM 6946.</title>
        <authorList>
            <consortium name="US DOE Joint Genome Institute (JGI-PGF)"/>
            <person name="Lucas S."/>
            <person name="Copeland A."/>
            <person name="Lapidus A."/>
            <person name="Glavina del Rio T."/>
            <person name="Dalin E."/>
            <person name="Tice H."/>
            <person name="Bruce D."/>
            <person name="Goodwin L."/>
            <person name="Pitluck S."/>
            <person name="Kyrpides N."/>
            <person name="Mavromatis K."/>
            <person name="Ivanova N."/>
            <person name="Ovchinnikova G."/>
            <person name="Munk A.C."/>
            <person name="Lu M."/>
            <person name="Brettin T."/>
            <person name="Detter J.C."/>
            <person name="Han C."/>
            <person name="Tapia R."/>
            <person name="Larimer F."/>
            <person name="Land M."/>
            <person name="Hauser L."/>
            <person name="Markowitz V."/>
            <person name="Cheng J.F."/>
            <person name="Hugenholtz P."/>
            <person name="Woyke T."/>
            <person name="Wu D."/>
            <person name="Aumann P."/>
            <person name="Schneider S."/>
            <person name="Lang E."/>
            <person name="Spring S."/>
            <person name="Klenk H.P."/>
            <person name="Eisen J.A."/>
        </authorList>
    </citation>
    <scope>NUCLEOTIDE SEQUENCE [LARGE SCALE GENOMIC DNA]</scope>
    <source>
        <strain evidence="13">ATCC 51133 / DSM 6946 / 5175</strain>
    </source>
</reference>
<dbReference type="KEGG" id="sdl:Sdel_1042"/>
<evidence type="ECO:0000256" key="3">
    <source>
        <dbReference type="ARBA" id="ARBA00011439"/>
    </source>
</evidence>
<comment type="similarity">
    <text evidence="2 10">Belongs to the FlgH family.</text>
</comment>
<dbReference type="HAMAP" id="MF_00415">
    <property type="entry name" value="FlgH"/>
    <property type="match status" value="1"/>
</dbReference>
<dbReference type="OrthoDB" id="9789227at2"/>
<evidence type="ECO:0000256" key="2">
    <source>
        <dbReference type="ARBA" id="ARBA00006929"/>
    </source>
</evidence>
<dbReference type="PROSITE" id="PS51257">
    <property type="entry name" value="PROKAR_LIPOPROTEIN"/>
    <property type="match status" value="1"/>
</dbReference>
<sequence length="237" mass="25511">MRVFTCSLVTAFIVLGCSNHPASPEISMKPPVYVDEIPSRVNENIASNPGSLFGQGDNPLFADLKAMHVNDIVTITITEQTVQTSSGKKALSKESSSDLNAGVIAGVPFGGVVGNVADKIATKSANLGFNAGSTNSFTGTGSTSRNESFTTTISARIIKVLNNGNYFIEGSRELLINGEKQLIQVSGVIRPYDIDQYNNIDSKYIADAKILYKTEGDIDQTTTKPWGSKFMETIWPF</sequence>
<evidence type="ECO:0000256" key="1">
    <source>
        <dbReference type="ARBA" id="ARBA00002591"/>
    </source>
</evidence>
<proteinExistence type="inferred from homology"/>
<dbReference type="GO" id="GO:0003774">
    <property type="term" value="F:cytoskeletal motor activity"/>
    <property type="evidence" value="ECO:0007669"/>
    <property type="project" value="InterPro"/>
</dbReference>
<keyword evidence="12" id="KW-0969">Cilium</keyword>